<sequence length="733" mass="84787">MGIIFHQETREFHLYNDFISYVLTVLPNGHIGNLYYGKRVTETVSYQYVREDEYRALTSFLVDDGSSFSLQYANPEFACYGTTDYFSPAFELVQKDGSALSHFVYQGHNIYSGRSVLQGLPYLYLDEDSQAESLDIYLVDKKSQTRLVLSYTIFRDYPAVTRSARFEQLGEESIRLNRALSLTLCLPDMDYDWIHLDGAWGRERHVQVSPLHQGCQSIYSLKGASSAEHNPFMALKRPTADEHQGEVLGFALVYSGNFLAQVDVSSFRKVRVSMGIHPERFSWKLEQGEVFQTPEVVMVYSDQGLNGMSQTYHGLFQKHLVRGYWRDQERPVLLNNWEAMNFDFDEEKIISLAKAASDLGVELFVMDDGWFGKRNHDRAGLGDWIVNREKLPSGLTGIIEQIHAMGMQFGLWIEPEMVNKDSNLYQEHPDWILHHPCHSPSHGRHQYTLDLSREEVYQNIYSQLHRLLSEHEIDYIKWDMNRYMTEVYSCTREADRQGEIFHRYILNLYRLYDNLLEAFPKVLFESCSSGGARFDPGMLYYAPQTWTSDDTDAMERLKIQYGTSMVYPLNSMGCHVSACPNQQLGRSTPLATRANVAFFGSFGYELDLFECNQEELEAIREQITFYKTYREVFQQGLFTRLKSPFEGEVTAWQVQSSDEKQVIVGYYRRLTTANLAYDRLRLCDLDAEARYQVDGVTYTGSQLMYTGLSIQHGDHVGENKDFTSWIKVLEKQS</sequence>
<dbReference type="EMBL" id="AP018400">
    <property type="protein sequence ID" value="BBA91845.1"/>
    <property type="molecule type" value="Genomic_DNA"/>
</dbReference>
<dbReference type="InterPro" id="IPR013785">
    <property type="entry name" value="Aldolase_TIM"/>
</dbReference>
<evidence type="ECO:0000256" key="7">
    <source>
        <dbReference type="PIRSR" id="PIRSR005536-1"/>
    </source>
</evidence>
<dbReference type="Gene3D" id="2.60.40.1180">
    <property type="entry name" value="Golgi alpha-mannosidase II"/>
    <property type="match status" value="1"/>
</dbReference>
<name>A0A2Z5TMY1_9STRE</name>
<keyword evidence="4 6" id="KW-0378">Hydrolase</keyword>
<dbReference type="InterPro" id="IPR038417">
    <property type="entry name" value="Alpga-gal_N_sf"/>
</dbReference>
<dbReference type="PROSITE" id="PS00512">
    <property type="entry name" value="ALPHA_GALACTOSIDASE"/>
    <property type="match status" value="1"/>
</dbReference>
<reference evidence="11 12" key="1">
    <citation type="journal article" date="2018" name="Genome Biol. Evol.">
        <title>Complete Genome Sequence of Streptococcus ruminantium sp. nov. GUT-187T (=DSM 104980T =JCM 31869T), the Type Strain of S. ruminantium, and Comparison with Genome Sequences of Streptococcus suis Strains.</title>
        <authorList>
            <person name="Tohya M."/>
            <person name="Sekizaki T."/>
            <person name="Miyoshi-Akiyama T."/>
        </authorList>
    </citation>
    <scope>NUCLEOTIDE SEQUENCE [LARGE SCALE GENOMIC DNA]</scope>
    <source>
        <strain evidence="11 12">GUT187T</strain>
    </source>
</reference>
<evidence type="ECO:0000256" key="5">
    <source>
        <dbReference type="ARBA" id="ARBA00023295"/>
    </source>
</evidence>
<evidence type="ECO:0000259" key="9">
    <source>
        <dbReference type="Pfam" id="PF16874"/>
    </source>
</evidence>
<dbReference type="EC" id="3.2.1.22" evidence="3 6"/>
<dbReference type="Proteomes" id="UP000269331">
    <property type="component" value="Chromosome"/>
</dbReference>
<feature type="active site" description="Nucleophile" evidence="7">
    <location>
        <position position="479"/>
    </location>
</feature>
<dbReference type="InterPro" id="IPR017853">
    <property type="entry name" value="GH"/>
</dbReference>
<feature type="binding site" evidence="8">
    <location>
        <position position="444"/>
    </location>
    <ligand>
        <name>substrate</name>
    </ligand>
</feature>
<evidence type="ECO:0000256" key="8">
    <source>
        <dbReference type="PIRSR" id="PIRSR005536-2"/>
    </source>
</evidence>
<accession>A0A2Z5TMY1</accession>
<dbReference type="InterPro" id="IPR031705">
    <property type="entry name" value="Glyco_hydro_36_C"/>
</dbReference>
<feature type="active site" description="Proton donor" evidence="7">
    <location>
        <position position="549"/>
    </location>
</feature>
<evidence type="ECO:0000256" key="1">
    <source>
        <dbReference type="ARBA" id="ARBA00001255"/>
    </source>
</evidence>
<keyword evidence="5 6" id="KW-0326">Glycosidase</keyword>
<dbReference type="InterPro" id="IPR031704">
    <property type="entry name" value="Glyco_hydro_36_N"/>
</dbReference>
<evidence type="ECO:0000256" key="2">
    <source>
        <dbReference type="ARBA" id="ARBA00006202"/>
    </source>
</evidence>
<dbReference type="InterPro" id="IPR000111">
    <property type="entry name" value="Glyco_hydro_27/36_CS"/>
</dbReference>
<feature type="binding site" evidence="8">
    <location>
        <position position="527"/>
    </location>
    <ligand>
        <name>substrate</name>
    </ligand>
</feature>
<dbReference type="CDD" id="cd14791">
    <property type="entry name" value="GH36"/>
    <property type="match status" value="1"/>
</dbReference>
<dbReference type="PIRSF" id="PIRSF005536">
    <property type="entry name" value="Agal"/>
    <property type="match status" value="1"/>
</dbReference>
<dbReference type="PRINTS" id="PR00743">
    <property type="entry name" value="GLHYDRLASE36"/>
</dbReference>
<evidence type="ECO:0000313" key="11">
    <source>
        <dbReference type="EMBL" id="BBA91845.1"/>
    </source>
</evidence>
<dbReference type="Pfam" id="PF16874">
    <property type="entry name" value="Glyco_hydro_36C"/>
    <property type="match status" value="1"/>
</dbReference>
<dbReference type="KEGG" id="srq:SR187_1070"/>
<evidence type="ECO:0000259" key="10">
    <source>
        <dbReference type="Pfam" id="PF16875"/>
    </source>
</evidence>
<evidence type="ECO:0000313" key="12">
    <source>
        <dbReference type="Proteomes" id="UP000269331"/>
    </source>
</evidence>
<dbReference type="RefSeq" id="WP_120171236.1">
    <property type="nucleotide sequence ID" value="NZ_AP018400.1"/>
</dbReference>
<dbReference type="Gene3D" id="3.20.20.70">
    <property type="entry name" value="Aldolase class I"/>
    <property type="match status" value="1"/>
</dbReference>
<dbReference type="InterPro" id="IPR013780">
    <property type="entry name" value="Glyco_hydro_b"/>
</dbReference>
<dbReference type="SUPFAM" id="SSF51445">
    <property type="entry name" value="(Trans)glycosidases"/>
    <property type="match status" value="1"/>
</dbReference>
<dbReference type="GO" id="GO:0004557">
    <property type="term" value="F:alpha-galactosidase activity"/>
    <property type="evidence" value="ECO:0007669"/>
    <property type="project" value="UniProtKB-UniRule"/>
</dbReference>
<feature type="binding site" evidence="8">
    <location>
        <begin position="367"/>
        <end position="368"/>
    </location>
    <ligand>
        <name>substrate</name>
    </ligand>
</feature>
<evidence type="ECO:0000256" key="6">
    <source>
        <dbReference type="PIRNR" id="PIRNR005536"/>
    </source>
</evidence>
<dbReference type="Pfam" id="PF16875">
    <property type="entry name" value="Glyco_hydro_36N"/>
    <property type="match status" value="1"/>
</dbReference>
<dbReference type="InterPro" id="IPR050985">
    <property type="entry name" value="Alpha-glycosidase_related"/>
</dbReference>
<feature type="binding site" evidence="8">
    <location>
        <position position="549"/>
    </location>
    <ligand>
        <name>substrate</name>
    </ligand>
</feature>
<gene>
    <name evidence="11" type="ORF">SR187_1070</name>
</gene>
<comment type="catalytic activity">
    <reaction evidence="1 6">
        <text>Hydrolysis of terminal, non-reducing alpha-D-galactose residues in alpha-D-galactosides, including galactose oligosaccharides, galactomannans and galactolipids.</text>
        <dbReference type="EC" id="3.2.1.22"/>
    </reaction>
</comment>
<dbReference type="FunFam" id="3.20.20.70:FF:000118">
    <property type="entry name" value="Alpha-galactosidase"/>
    <property type="match status" value="1"/>
</dbReference>
<dbReference type="InterPro" id="IPR002252">
    <property type="entry name" value="Glyco_hydro_36"/>
</dbReference>
<evidence type="ECO:0000256" key="3">
    <source>
        <dbReference type="ARBA" id="ARBA00012755"/>
    </source>
</evidence>
<protein>
    <recommendedName>
        <fullName evidence="3 6">Alpha-galactosidase</fullName>
        <ecNumber evidence="3 6">3.2.1.22</ecNumber>
    </recommendedName>
</protein>
<dbReference type="OrthoDB" id="9758822at2"/>
<dbReference type="GeneID" id="52228793"/>
<dbReference type="Gene3D" id="2.70.98.60">
    <property type="entry name" value="alpha-galactosidase from lactobacil brevis"/>
    <property type="match status" value="1"/>
</dbReference>
<comment type="similarity">
    <text evidence="2">Belongs to the glycosyl hydrolase 36 family.</text>
</comment>
<feature type="domain" description="Glycosyl hydrolase family 36 C-terminal" evidence="9">
    <location>
        <begin position="650"/>
        <end position="726"/>
    </location>
</feature>
<dbReference type="PANTHER" id="PTHR43053:SF3">
    <property type="entry name" value="ALPHA-GALACTOSIDASE C-RELATED"/>
    <property type="match status" value="1"/>
</dbReference>
<organism evidence="11 12">
    <name type="scientific">Streptococcus ruminantium</name>
    <dbReference type="NCBI Taxonomy" id="1917441"/>
    <lineage>
        <taxon>Bacteria</taxon>
        <taxon>Bacillati</taxon>
        <taxon>Bacillota</taxon>
        <taxon>Bacilli</taxon>
        <taxon>Lactobacillales</taxon>
        <taxon>Streptococcaceae</taxon>
        <taxon>Streptococcus</taxon>
    </lineage>
</organism>
<dbReference type="Pfam" id="PF02065">
    <property type="entry name" value="Melibiase"/>
    <property type="match status" value="1"/>
</dbReference>
<feature type="binding site" evidence="8">
    <location>
        <begin position="477"/>
        <end position="481"/>
    </location>
    <ligand>
        <name>substrate</name>
    </ligand>
</feature>
<evidence type="ECO:0000256" key="4">
    <source>
        <dbReference type="ARBA" id="ARBA00022801"/>
    </source>
</evidence>
<feature type="binding site" evidence="8">
    <location>
        <position position="200"/>
    </location>
    <ligand>
        <name>substrate</name>
    </ligand>
</feature>
<dbReference type="AlphaFoldDB" id="A0A2Z5TMY1"/>
<proteinExistence type="inferred from homology"/>
<dbReference type="PANTHER" id="PTHR43053">
    <property type="entry name" value="GLYCOSIDASE FAMILY 31"/>
    <property type="match status" value="1"/>
</dbReference>
<dbReference type="GO" id="GO:0016052">
    <property type="term" value="P:carbohydrate catabolic process"/>
    <property type="evidence" value="ECO:0007669"/>
    <property type="project" value="InterPro"/>
</dbReference>
<feature type="domain" description="Glycosyl hydrolase family 36 N-terminal" evidence="10">
    <location>
        <begin position="29"/>
        <end position="286"/>
    </location>
</feature>